<name>A0A7T7CDJ2_9BACI</name>
<keyword evidence="1" id="KW-1133">Transmembrane helix</keyword>
<dbReference type="Proteomes" id="UP000595823">
    <property type="component" value="Chromosome"/>
</dbReference>
<dbReference type="KEGG" id="scia:HUG15_22475"/>
<evidence type="ECO:0000259" key="2">
    <source>
        <dbReference type="Pfam" id="PF07435"/>
    </source>
</evidence>
<evidence type="ECO:0000256" key="1">
    <source>
        <dbReference type="SAM" id="Phobius"/>
    </source>
</evidence>
<proteinExistence type="predicted"/>
<organism evidence="3 4">
    <name type="scientific">Salicibibacter cibarius</name>
    <dbReference type="NCBI Taxonomy" id="2743000"/>
    <lineage>
        <taxon>Bacteria</taxon>
        <taxon>Bacillati</taxon>
        <taxon>Bacillota</taxon>
        <taxon>Bacilli</taxon>
        <taxon>Bacillales</taxon>
        <taxon>Bacillaceae</taxon>
        <taxon>Salicibibacter</taxon>
    </lineage>
</organism>
<dbReference type="CDD" id="cd15787">
    <property type="entry name" value="YycH_N"/>
    <property type="match status" value="1"/>
</dbReference>
<dbReference type="InterPro" id="IPR042274">
    <property type="entry name" value="YycH/YycI_2"/>
</dbReference>
<protein>
    <recommendedName>
        <fullName evidence="2">Regulatory protein YycH domain-containing protein</fullName>
    </recommendedName>
</protein>
<dbReference type="Gene3D" id="3.10.450.310">
    <property type="match status" value="1"/>
</dbReference>
<keyword evidence="4" id="KW-1185">Reference proteome</keyword>
<dbReference type="EMBL" id="CP054705">
    <property type="protein sequence ID" value="QQK78079.1"/>
    <property type="molecule type" value="Genomic_DNA"/>
</dbReference>
<evidence type="ECO:0000313" key="3">
    <source>
        <dbReference type="EMBL" id="QQK78079.1"/>
    </source>
</evidence>
<keyword evidence="1" id="KW-0472">Membrane</keyword>
<dbReference type="Pfam" id="PF07435">
    <property type="entry name" value="YycH"/>
    <property type="match status" value="1"/>
</dbReference>
<dbReference type="AlphaFoldDB" id="A0A7T7CDJ2"/>
<gene>
    <name evidence="3" type="ORF">HUG15_22475</name>
</gene>
<evidence type="ECO:0000313" key="4">
    <source>
        <dbReference type="Proteomes" id="UP000595823"/>
    </source>
</evidence>
<feature type="transmembrane region" description="Helical" evidence="1">
    <location>
        <begin position="7"/>
        <end position="25"/>
    </location>
</feature>
<keyword evidence="1" id="KW-0812">Transmembrane</keyword>
<reference evidence="3 4" key="1">
    <citation type="submission" date="2020-06" db="EMBL/GenBank/DDBJ databases">
        <title>Genomic analysis of Salicibibacter sp. NKC5-3.</title>
        <authorList>
            <person name="Oh Y.J."/>
        </authorList>
    </citation>
    <scope>NUCLEOTIDE SEQUENCE [LARGE SCALE GENOMIC DNA]</scope>
    <source>
        <strain evidence="3 4">NKC5-3</strain>
    </source>
</reference>
<dbReference type="Gene3D" id="3.30.310.160">
    <property type="entry name" value="YycH protein, domain 2"/>
    <property type="match status" value="1"/>
</dbReference>
<dbReference type="RefSeq" id="WP_200126041.1">
    <property type="nucleotide sequence ID" value="NZ_CP054705.1"/>
</dbReference>
<feature type="domain" description="Regulatory protein YycH" evidence="2">
    <location>
        <begin position="3"/>
        <end position="450"/>
    </location>
</feature>
<accession>A0A7T7CDJ2</accession>
<dbReference type="InterPro" id="IPR009996">
    <property type="entry name" value="YycH"/>
</dbReference>
<sequence length="455" mass="51981">MVEHVKTVFLSLLVIISLILTWQLWTYQPELGLLDEESVEESEQLADQVELADVVGPANIAFHRDNEQWITVHGSFDFVDDMTTDLFSSEWSHFEMLEGVGQERVYESDEDKIELIFPTPLPLTLVESWFEDDPSIAEQEENTFHFERLLMVDEGGALRVQLVSFDDEQVLEGYIDMDIETFQTYMEQMDGSSVSYATEAHVGEDSGSLQKPVYLPSETISYPQLQFNTTSIDEEALLPYLFPDQESVVTPDSGSYAQGDQLYHSSDRQMRVSRFGNYIEYDYPQNELSDGRDEQIISDAYTFINAHGGFTNNYQLYDWNVSGGGESAQFRMHVDGMPVLDTNSSWLDYASINVTQQNDVISSYDRPAFMFDENEPLDENPEGQMQELLDGEEVLAEVEESNSLELDDIEDIRIGYALERVDTYVYVVPHWYAKSDGSWIRLDGEDQEGDLSGLE</sequence>